<evidence type="ECO:0000313" key="3">
    <source>
        <dbReference type="Proteomes" id="UP001285441"/>
    </source>
</evidence>
<dbReference type="AlphaFoldDB" id="A0AAE0U1G5"/>
<feature type="transmembrane region" description="Helical" evidence="1">
    <location>
        <begin position="123"/>
        <end position="145"/>
    </location>
</feature>
<reference evidence="2" key="1">
    <citation type="journal article" date="2023" name="Mol. Phylogenet. Evol.">
        <title>Genome-scale phylogeny and comparative genomics of the fungal order Sordariales.</title>
        <authorList>
            <person name="Hensen N."/>
            <person name="Bonometti L."/>
            <person name="Westerberg I."/>
            <person name="Brannstrom I.O."/>
            <person name="Guillou S."/>
            <person name="Cros-Aarteil S."/>
            <person name="Calhoun S."/>
            <person name="Haridas S."/>
            <person name="Kuo A."/>
            <person name="Mondo S."/>
            <person name="Pangilinan J."/>
            <person name="Riley R."/>
            <person name="LaButti K."/>
            <person name="Andreopoulos B."/>
            <person name="Lipzen A."/>
            <person name="Chen C."/>
            <person name="Yan M."/>
            <person name="Daum C."/>
            <person name="Ng V."/>
            <person name="Clum A."/>
            <person name="Steindorff A."/>
            <person name="Ohm R.A."/>
            <person name="Martin F."/>
            <person name="Silar P."/>
            <person name="Natvig D.O."/>
            <person name="Lalanne C."/>
            <person name="Gautier V."/>
            <person name="Ament-Velasquez S.L."/>
            <person name="Kruys A."/>
            <person name="Hutchinson M.I."/>
            <person name="Powell A.J."/>
            <person name="Barry K."/>
            <person name="Miller A.N."/>
            <person name="Grigoriev I.V."/>
            <person name="Debuchy R."/>
            <person name="Gladieux P."/>
            <person name="Hiltunen Thoren M."/>
            <person name="Johannesson H."/>
        </authorList>
    </citation>
    <scope>NUCLEOTIDE SEQUENCE</scope>
    <source>
        <strain evidence="2">CBS 232.78</strain>
    </source>
</reference>
<dbReference type="InterPro" id="IPR022057">
    <property type="entry name" value="Chs7"/>
</dbReference>
<dbReference type="GO" id="GO:0051082">
    <property type="term" value="F:unfolded protein binding"/>
    <property type="evidence" value="ECO:0007669"/>
    <property type="project" value="TreeGrafter"/>
</dbReference>
<evidence type="ECO:0000313" key="2">
    <source>
        <dbReference type="EMBL" id="KAK3387100.1"/>
    </source>
</evidence>
<feature type="transmembrane region" description="Helical" evidence="1">
    <location>
        <begin position="200"/>
        <end position="225"/>
    </location>
</feature>
<evidence type="ECO:0000256" key="1">
    <source>
        <dbReference type="SAM" id="Phobius"/>
    </source>
</evidence>
<feature type="transmembrane region" description="Helical" evidence="1">
    <location>
        <begin position="96"/>
        <end position="117"/>
    </location>
</feature>
<dbReference type="Pfam" id="PF12271">
    <property type="entry name" value="Chs7"/>
    <property type="match status" value="1"/>
</dbReference>
<dbReference type="GO" id="GO:0006457">
    <property type="term" value="P:protein folding"/>
    <property type="evidence" value="ECO:0007669"/>
    <property type="project" value="TreeGrafter"/>
</dbReference>
<keyword evidence="1" id="KW-0472">Membrane</keyword>
<feature type="transmembrane region" description="Helical" evidence="1">
    <location>
        <begin position="271"/>
        <end position="288"/>
    </location>
</feature>
<proteinExistence type="predicted"/>
<keyword evidence="3" id="KW-1185">Reference proteome</keyword>
<dbReference type="PANTHER" id="PTHR35329">
    <property type="entry name" value="CHITIN SYNTHASE EXPORT CHAPERONE"/>
    <property type="match status" value="1"/>
</dbReference>
<accession>A0AAE0U1G5</accession>
<reference evidence="2" key="2">
    <citation type="submission" date="2023-06" db="EMBL/GenBank/DDBJ databases">
        <authorList>
            <consortium name="Lawrence Berkeley National Laboratory"/>
            <person name="Haridas S."/>
            <person name="Hensen N."/>
            <person name="Bonometti L."/>
            <person name="Westerberg I."/>
            <person name="Brannstrom I.O."/>
            <person name="Guillou S."/>
            <person name="Cros-Aarteil S."/>
            <person name="Calhoun S."/>
            <person name="Kuo A."/>
            <person name="Mondo S."/>
            <person name="Pangilinan J."/>
            <person name="Riley R."/>
            <person name="LaButti K."/>
            <person name="Andreopoulos B."/>
            <person name="Lipzen A."/>
            <person name="Chen C."/>
            <person name="Yanf M."/>
            <person name="Daum C."/>
            <person name="Ng V."/>
            <person name="Clum A."/>
            <person name="Steindorff A."/>
            <person name="Ohm R."/>
            <person name="Martin F."/>
            <person name="Silar P."/>
            <person name="Natvig D."/>
            <person name="Lalanne C."/>
            <person name="Gautier V."/>
            <person name="Ament-velasquez S.L."/>
            <person name="Kruys A."/>
            <person name="Hutchinson M.I."/>
            <person name="Powell A.J."/>
            <person name="Barry K."/>
            <person name="Miller A.N."/>
            <person name="Grigoriev I.V."/>
            <person name="Debuchy R."/>
            <person name="Gladieux P."/>
            <person name="Thoren M.H."/>
            <person name="Johannesson H."/>
        </authorList>
    </citation>
    <scope>NUCLEOTIDE SEQUENCE</scope>
    <source>
        <strain evidence="2">CBS 232.78</strain>
    </source>
</reference>
<keyword evidence="1" id="KW-1133">Transmembrane helix</keyword>
<dbReference type="PANTHER" id="PTHR35329:SF1">
    <property type="entry name" value="CHITIN SYNTHASE EXPORT CHAPERONE"/>
    <property type="match status" value="1"/>
</dbReference>
<comment type="caution">
    <text evidence="2">The sequence shown here is derived from an EMBL/GenBank/DDBJ whole genome shotgun (WGS) entry which is preliminary data.</text>
</comment>
<keyword evidence="1" id="KW-0812">Transmembrane</keyword>
<feature type="transmembrane region" description="Helical" evidence="1">
    <location>
        <begin position="237"/>
        <end position="259"/>
    </location>
</feature>
<dbReference type="EMBL" id="JAULSW010000003">
    <property type="protein sequence ID" value="KAK3387100.1"/>
    <property type="molecule type" value="Genomic_DNA"/>
</dbReference>
<sequence length="305" mass="33774">MGSTQFGNFYVSQLFSGLNTVESVVMVVNWKADKAPRYRTFVETRPFRSAIHNQTGPWEGLDIAFRYSNCCCCISHLALGEKKGRRWAKADREMQIFLACYIVISICEIFTIGEFPLSSTVRVAFTGIHLGFIVATTWILMLNAVVGYQIVDDGTAISLGLMVASAAALLIGTGYIALDTGLHWTGYWNSSYDSPPNRNIALYVLYQLAPLVFLVAFFALEAILVLRVLGETKPMMYLTGAAVLFALGQIFTYVVSPYICSGTAGKIDGSMFETLFTLLAVVMVWVFWSSITEDDWPMPVGNTYP</sequence>
<protein>
    <submittedName>
        <fullName evidence="2">Chitin synthase III catalytic subunit-domain-containing protein</fullName>
    </submittedName>
</protein>
<organism evidence="2 3">
    <name type="scientific">Podospora didyma</name>
    <dbReference type="NCBI Taxonomy" id="330526"/>
    <lineage>
        <taxon>Eukaryota</taxon>
        <taxon>Fungi</taxon>
        <taxon>Dikarya</taxon>
        <taxon>Ascomycota</taxon>
        <taxon>Pezizomycotina</taxon>
        <taxon>Sordariomycetes</taxon>
        <taxon>Sordariomycetidae</taxon>
        <taxon>Sordariales</taxon>
        <taxon>Podosporaceae</taxon>
        <taxon>Podospora</taxon>
    </lineage>
</organism>
<feature type="transmembrane region" description="Helical" evidence="1">
    <location>
        <begin position="157"/>
        <end position="178"/>
    </location>
</feature>
<name>A0AAE0U1G5_9PEZI</name>
<gene>
    <name evidence="2" type="ORF">B0H63DRAFT_447988</name>
</gene>
<dbReference type="GO" id="GO:0005789">
    <property type="term" value="C:endoplasmic reticulum membrane"/>
    <property type="evidence" value="ECO:0007669"/>
    <property type="project" value="TreeGrafter"/>
</dbReference>
<dbReference type="Proteomes" id="UP001285441">
    <property type="component" value="Unassembled WGS sequence"/>
</dbReference>